<protein>
    <submittedName>
        <fullName evidence="2">Uncharacterized protein</fullName>
    </submittedName>
</protein>
<dbReference type="Proteomes" id="UP001396334">
    <property type="component" value="Unassembled WGS sequence"/>
</dbReference>
<gene>
    <name evidence="2" type="ORF">V6N11_055850</name>
</gene>
<evidence type="ECO:0000313" key="2">
    <source>
        <dbReference type="EMBL" id="KAK9031554.1"/>
    </source>
</evidence>
<feature type="region of interest" description="Disordered" evidence="1">
    <location>
        <begin position="1"/>
        <end position="38"/>
    </location>
</feature>
<name>A0ABR2T2X5_9ROSI</name>
<proteinExistence type="predicted"/>
<evidence type="ECO:0000313" key="3">
    <source>
        <dbReference type="Proteomes" id="UP001396334"/>
    </source>
</evidence>
<evidence type="ECO:0000256" key="1">
    <source>
        <dbReference type="SAM" id="MobiDB-lite"/>
    </source>
</evidence>
<feature type="region of interest" description="Disordered" evidence="1">
    <location>
        <begin position="169"/>
        <end position="196"/>
    </location>
</feature>
<keyword evidence="3" id="KW-1185">Reference proteome</keyword>
<comment type="caution">
    <text evidence="2">The sequence shown here is derived from an EMBL/GenBank/DDBJ whole genome shotgun (WGS) entry which is preliminary data.</text>
</comment>
<organism evidence="2 3">
    <name type="scientific">Hibiscus sabdariffa</name>
    <name type="common">roselle</name>
    <dbReference type="NCBI Taxonomy" id="183260"/>
    <lineage>
        <taxon>Eukaryota</taxon>
        <taxon>Viridiplantae</taxon>
        <taxon>Streptophyta</taxon>
        <taxon>Embryophyta</taxon>
        <taxon>Tracheophyta</taxon>
        <taxon>Spermatophyta</taxon>
        <taxon>Magnoliopsida</taxon>
        <taxon>eudicotyledons</taxon>
        <taxon>Gunneridae</taxon>
        <taxon>Pentapetalae</taxon>
        <taxon>rosids</taxon>
        <taxon>malvids</taxon>
        <taxon>Malvales</taxon>
        <taxon>Malvaceae</taxon>
        <taxon>Malvoideae</taxon>
        <taxon>Hibiscus</taxon>
    </lineage>
</organism>
<reference evidence="2 3" key="1">
    <citation type="journal article" date="2024" name="G3 (Bethesda)">
        <title>Genome assembly of Hibiscus sabdariffa L. provides insights into metabolisms of medicinal natural products.</title>
        <authorList>
            <person name="Kim T."/>
        </authorList>
    </citation>
    <scope>NUCLEOTIDE SEQUENCE [LARGE SCALE GENOMIC DNA]</scope>
    <source>
        <strain evidence="2">TK-2024</strain>
        <tissue evidence="2">Old leaves</tissue>
    </source>
</reference>
<dbReference type="EMBL" id="JBBPBN010000009">
    <property type="protein sequence ID" value="KAK9031554.1"/>
    <property type="molecule type" value="Genomic_DNA"/>
</dbReference>
<accession>A0ABR2T2X5</accession>
<feature type="region of interest" description="Disordered" evidence="1">
    <location>
        <begin position="215"/>
        <end position="239"/>
    </location>
</feature>
<feature type="compositionally biased region" description="Polar residues" evidence="1">
    <location>
        <begin position="181"/>
        <end position="196"/>
    </location>
</feature>
<sequence>MERPGSPLSPSVERVSKKSKDTGIGTLDTNAMDVSDGDPKSAPIGESILLVFHVCISLVRKYLSVIFLQALLPLDVEVGNQVNELTNIVYVQPHVSPSIEYGPWMHVSRRTYRSRNLGREGDEFDGTDSVAHATRKEADHFVSSRSLQMAMDNIDATMNVMTASGTSILTSQGQRDVPTTEKVSTSVISPKVTSGMNNTDLATVRAMAQREGTEKLNRVRSVGNTKTVPSTIKGGNHSTVTITDDTTFHTTHPVTRSSKIKETGVRTLAVSRQPSKKGARLGKKSDFRKPPTLTLGAWISPMSKKGSVASTSNLVMENTASTTTLTEAVSVPVQWIANYAFDGAPSFVNQT</sequence>